<evidence type="ECO:0000313" key="2">
    <source>
        <dbReference type="EMBL" id="WWD22650.1"/>
    </source>
</evidence>
<evidence type="ECO:0000256" key="1">
    <source>
        <dbReference type="SAM" id="MobiDB-lite"/>
    </source>
</evidence>
<dbReference type="Pfam" id="PF11022">
    <property type="entry name" value="ATP19"/>
    <property type="match status" value="1"/>
</dbReference>
<dbReference type="GeneID" id="43587726"/>
<feature type="region of interest" description="Disordered" evidence="1">
    <location>
        <begin position="67"/>
        <end position="96"/>
    </location>
</feature>
<dbReference type="RefSeq" id="XP_065824044.1">
    <property type="nucleotide sequence ID" value="XM_065967972.1"/>
</dbReference>
<feature type="compositionally biased region" description="Low complexity" evidence="1">
    <location>
        <begin position="73"/>
        <end position="84"/>
    </location>
</feature>
<organism evidence="2 3">
    <name type="scientific">Kwoniella shandongensis</name>
    <dbReference type="NCBI Taxonomy" id="1734106"/>
    <lineage>
        <taxon>Eukaryota</taxon>
        <taxon>Fungi</taxon>
        <taxon>Dikarya</taxon>
        <taxon>Basidiomycota</taxon>
        <taxon>Agaricomycotina</taxon>
        <taxon>Tremellomycetes</taxon>
        <taxon>Tremellales</taxon>
        <taxon>Cryptococcaceae</taxon>
        <taxon>Kwoniella</taxon>
    </lineage>
</organism>
<accession>A0AAJ8LSV6</accession>
<dbReference type="KEGG" id="ksn:43587726"/>
<dbReference type="AlphaFoldDB" id="A0AAJ8LSV6"/>
<evidence type="ECO:0000313" key="3">
    <source>
        <dbReference type="Proteomes" id="UP000322225"/>
    </source>
</evidence>
<name>A0AAJ8LSV6_9TREE</name>
<keyword evidence="3" id="KW-1185">Reference proteome</keyword>
<dbReference type="EMBL" id="CP144064">
    <property type="protein sequence ID" value="WWD22650.1"/>
    <property type="molecule type" value="Genomic_DNA"/>
</dbReference>
<reference evidence="2" key="2">
    <citation type="submission" date="2024-01" db="EMBL/GenBank/DDBJ databases">
        <title>Comparative genomics of Cryptococcus and Kwoniella reveals pathogenesis evolution and contrasting modes of karyotype evolution via chromosome fusion or intercentromeric recombination.</title>
        <authorList>
            <person name="Coelho M.A."/>
            <person name="David-Palma M."/>
            <person name="Shea T."/>
            <person name="Bowers K."/>
            <person name="McGinley-Smith S."/>
            <person name="Mohammad A.W."/>
            <person name="Gnirke A."/>
            <person name="Yurkov A.M."/>
            <person name="Nowrousian M."/>
            <person name="Sun S."/>
            <person name="Cuomo C.A."/>
            <person name="Heitman J."/>
        </authorList>
    </citation>
    <scope>NUCLEOTIDE SEQUENCE</scope>
    <source>
        <strain evidence="2">CBS 12478</strain>
    </source>
</reference>
<gene>
    <name evidence="2" type="ORF">CI109_107143</name>
</gene>
<proteinExistence type="predicted"/>
<reference evidence="2" key="1">
    <citation type="submission" date="2017-08" db="EMBL/GenBank/DDBJ databases">
        <authorList>
            <person name="Cuomo C."/>
            <person name="Billmyre B."/>
            <person name="Heitman J."/>
        </authorList>
    </citation>
    <scope>NUCLEOTIDE SEQUENCE</scope>
    <source>
        <strain evidence="2">CBS 12478</strain>
    </source>
</reference>
<dbReference type="Proteomes" id="UP000322225">
    <property type="component" value="Chromosome 14"/>
</dbReference>
<sequence>MSYNIAGRAIKLTILDPYPLPLHPILATTLPTPKPDLYFILLRSYLQLTPHSALGTIFTTIGVALASSGGGDKSSASSSAPVAVSEDKTISGETPEEEDFIRQFVAEAEKADKAGH</sequence>
<dbReference type="InterPro" id="IPR021278">
    <property type="entry name" value="ATP19"/>
</dbReference>
<protein>
    <submittedName>
        <fullName evidence="2">Uncharacterized protein</fullName>
    </submittedName>
</protein>